<evidence type="ECO:0000313" key="2">
    <source>
        <dbReference type="Proteomes" id="UP000298513"/>
    </source>
</evidence>
<reference evidence="1 2" key="1">
    <citation type="submission" date="2019-04" db="EMBL/GenBank/DDBJ databases">
        <title>Streptomyces sp. nov. Bv016 isolated from bark of Buahinia variegata.</title>
        <authorList>
            <person name="Kanchanasin P."/>
            <person name="Tanasupawat S."/>
            <person name="Yuki M."/>
            <person name="Kudo T."/>
        </authorList>
    </citation>
    <scope>NUCLEOTIDE SEQUENCE [LARGE SCALE GENOMIC DNA]</scope>
    <source>
        <strain evidence="1 2">JCM 4765</strain>
    </source>
</reference>
<name>A0A4Z1CYY9_STRGP</name>
<dbReference type="Proteomes" id="UP000298513">
    <property type="component" value="Unassembled WGS sequence"/>
</dbReference>
<protein>
    <submittedName>
        <fullName evidence="1">Uncharacterized protein</fullName>
    </submittedName>
</protein>
<comment type="caution">
    <text evidence="1">The sequence shown here is derived from an EMBL/GenBank/DDBJ whole genome shotgun (WGS) entry which is preliminary data.</text>
</comment>
<sequence length="69" mass="7090">MVAGKRVVGRRSTAVLGLAGNRRPAEGATAAATEGFDYVVVGAWAGGAPLAARLARAGMRVRRPTRSRA</sequence>
<accession>A0A4Z1CYY9</accession>
<keyword evidence="2" id="KW-1185">Reference proteome</keyword>
<evidence type="ECO:0000313" key="1">
    <source>
        <dbReference type="EMBL" id="TGN74394.1"/>
    </source>
</evidence>
<gene>
    <name evidence="1" type="ORF">E5082_30330</name>
</gene>
<proteinExistence type="predicted"/>
<dbReference type="SUPFAM" id="SSF51905">
    <property type="entry name" value="FAD/NAD(P)-binding domain"/>
    <property type="match status" value="1"/>
</dbReference>
<organism evidence="1 2">
    <name type="scientific">Streptomyces griseoluteus</name>
    <dbReference type="NCBI Taxonomy" id="29306"/>
    <lineage>
        <taxon>Bacteria</taxon>
        <taxon>Bacillati</taxon>
        <taxon>Actinomycetota</taxon>
        <taxon>Actinomycetes</taxon>
        <taxon>Kitasatosporales</taxon>
        <taxon>Streptomycetaceae</taxon>
        <taxon>Streptomyces</taxon>
    </lineage>
</organism>
<dbReference type="Gene3D" id="3.50.50.60">
    <property type="entry name" value="FAD/NAD(P)-binding domain"/>
    <property type="match status" value="1"/>
</dbReference>
<dbReference type="AlphaFoldDB" id="A0A4Z1CYY9"/>
<dbReference type="EMBL" id="SRRU01000015">
    <property type="protein sequence ID" value="TGN74394.1"/>
    <property type="molecule type" value="Genomic_DNA"/>
</dbReference>
<dbReference type="InterPro" id="IPR036188">
    <property type="entry name" value="FAD/NAD-bd_sf"/>
</dbReference>